<keyword evidence="2" id="KW-1185">Reference proteome</keyword>
<dbReference type="EMBL" id="JBGMEK010000001">
    <property type="protein sequence ID" value="MFA0809345.1"/>
    <property type="molecule type" value="Genomic_DNA"/>
</dbReference>
<proteinExistence type="predicted"/>
<organism evidence="1 2">
    <name type="scientific">Microbulbifer epialgicus</name>
    <dbReference type="NCBI Taxonomy" id="393907"/>
    <lineage>
        <taxon>Bacteria</taxon>
        <taxon>Pseudomonadati</taxon>
        <taxon>Pseudomonadota</taxon>
        <taxon>Gammaproteobacteria</taxon>
        <taxon>Cellvibrionales</taxon>
        <taxon>Microbulbiferaceae</taxon>
        <taxon>Microbulbifer</taxon>
    </lineage>
</organism>
<dbReference type="Proteomes" id="UP001569428">
    <property type="component" value="Unassembled WGS sequence"/>
</dbReference>
<sequence length="88" mass="10041">MSTAEQRRKLFDGTIKKLGLSQGHVAKWMSLKDTKQTRENVSRKVRGSVGTTAKDVALIQMLDLLSEFYELKTVKFSEDGEITHLERK</sequence>
<accession>A0ABV4NTJ1</accession>
<gene>
    <name evidence="1" type="ORF">ACCI49_00315</name>
</gene>
<reference evidence="1 2" key="1">
    <citation type="submission" date="2024-08" db="EMBL/GenBank/DDBJ databases">
        <authorList>
            <person name="Ishaq N."/>
        </authorList>
    </citation>
    <scope>NUCLEOTIDE SEQUENCE [LARGE SCALE GENOMIC DNA]</scope>
    <source>
        <strain evidence="1 2">DSM 18651</strain>
    </source>
</reference>
<evidence type="ECO:0008006" key="3">
    <source>
        <dbReference type="Google" id="ProtNLM"/>
    </source>
</evidence>
<protein>
    <recommendedName>
        <fullName evidence="3">Transcriptional regulator</fullName>
    </recommendedName>
</protein>
<evidence type="ECO:0000313" key="1">
    <source>
        <dbReference type="EMBL" id="MFA0809345.1"/>
    </source>
</evidence>
<comment type="caution">
    <text evidence="1">The sequence shown here is derived from an EMBL/GenBank/DDBJ whole genome shotgun (WGS) entry which is preliminary data.</text>
</comment>
<name>A0ABV4NTJ1_9GAMM</name>
<evidence type="ECO:0000313" key="2">
    <source>
        <dbReference type="Proteomes" id="UP001569428"/>
    </source>
</evidence>
<dbReference type="RefSeq" id="WP_371836966.1">
    <property type="nucleotide sequence ID" value="NZ_JBGMEK010000001.1"/>
</dbReference>